<evidence type="ECO:0000256" key="1">
    <source>
        <dbReference type="SAM" id="Phobius"/>
    </source>
</evidence>
<reference evidence="2" key="1">
    <citation type="journal article" date="2020" name="Nature">
        <title>Giant virus diversity and host interactions through global metagenomics.</title>
        <authorList>
            <person name="Schulz F."/>
            <person name="Roux S."/>
            <person name="Paez-Espino D."/>
            <person name="Jungbluth S."/>
            <person name="Walsh D.A."/>
            <person name="Denef V.J."/>
            <person name="McMahon K.D."/>
            <person name="Konstantinidis K.T."/>
            <person name="Eloe-Fadrosh E.A."/>
            <person name="Kyrpides N.C."/>
            <person name="Woyke T."/>
        </authorList>
    </citation>
    <scope>NUCLEOTIDE SEQUENCE</scope>
    <source>
        <strain evidence="2">GVMAG-M-3300023174-134</strain>
    </source>
</reference>
<sequence>MTQFIKKILISTVVLLILDALYIYVNKNVFQDVVVNIQRVVMKIKLESALFVYLLLVIVINYFIIQKNRTPLEAFILGFCIYGIYDGTNYAMFKKWPLNVALMDATWGGILFSATTYITYILLNLQE</sequence>
<proteinExistence type="predicted"/>
<dbReference type="EMBL" id="MN739577">
    <property type="protein sequence ID" value="QHT13914.1"/>
    <property type="molecule type" value="Genomic_DNA"/>
</dbReference>
<dbReference type="Pfam" id="PF09945">
    <property type="entry name" value="DUF2177"/>
    <property type="match status" value="1"/>
</dbReference>
<dbReference type="InterPro" id="IPR018687">
    <property type="entry name" value="DUF2177_membr"/>
</dbReference>
<feature type="transmembrane region" description="Helical" evidence="1">
    <location>
        <begin position="7"/>
        <end position="25"/>
    </location>
</feature>
<feature type="transmembrane region" description="Helical" evidence="1">
    <location>
        <begin position="72"/>
        <end position="93"/>
    </location>
</feature>
<keyword evidence="1" id="KW-1133">Transmembrane helix</keyword>
<keyword evidence="1" id="KW-0812">Transmembrane</keyword>
<dbReference type="AlphaFoldDB" id="A0A6C0DCM2"/>
<organism evidence="2">
    <name type="scientific">viral metagenome</name>
    <dbReference type="NCBI Taxonomy" id="1070528"/>
    <lineage>
        <taxon>unclassified sequences</taxon>
        <taxon>metagenomes</taxon>
        <taxon>organismal metagenomes</taxon>
    </lineage>
</organism>
<feature type="transmembrane region" description="Helical" evidence="1">
    <location>
        <begin position="45"/>
        <end position="65"/>
    </location>
</feature>
<evidence type="ECO:0000313" key="2">
    <source>
        <dbReference type="EMBL" id="QHT13914.1"/>
    </source>
</evidence>
<feature type="transmembrane region" description="Helical" evidence="1">
    <location>
        <begin position="105"/>
        <end position="123"/>
    </location>
</feature>
<evidence type="ECO:0008006" key="3">
    <source>
        <dbReference type="Google" id="ProtNLM"/>
    </source>
</evidence>
<protein>
    <recommendedName>
        <fullName evidence="3">DUF2177 family protein</fullName>
    </recommendedName>
</protein>
<name>A0A6C0DCM2_9ZZZZ</name>
<keyword evidence="1" id="KW-0472">Membrane</keyword>
<accession>A0A6C0DCM2</accession>